<keyword evidence="3" id="KW-1185">Reference proteome</keyword>
<evidence type="ECO:0000313" key="3">
    <source>
        <dbReference type="Proteomes" id="UP000308197"/>
    </source>
</evidence>
<protein>
    <submittedName>
        <fullName evidence="2">Uncharacterized protein</fullName>
    </submittedName>
</protein>
<dbReference type="InParanoid" id="A0A5C3NT24"/>
<feature type="region of interest" description="Disordered" evidence="1">
    <location>
        <begin position="43"/>
        <end position="65"/>
    </location>
</feature>
<proteinExistence type="predicted"/>
<feature type="compositionally biased region" description="Low complexity" evidence="1">
    <location>
        <begin position="53"/>
        <end position="63"/>
    </location>
</feature>
<accession>A0A5C3NT24</accession>
<dbReference type="AlphaFoldDB" id="A0A5C3NT24"/>
<dbReference type="Proteomes" id="UP000308197">
    <property type="component" value="Unassembled WGS sequence"/>
</dbReference>
<gene>
    <name evidence="2" type="ORF">K466DRAFT_605304</name>
</gene>
<dbReference type="EMBL" id="ML211765">
    <property type="protein sequence ID" value="TFK80475.1"/>
    <property type="molecule type" value="Genomic_DNA"/>
</dbReference>
<evidence type="ECO:0000256" key="1">
    <source>
        <dbReference type="SAM" id="MobiDB-lite"/>
    </source>
</evidence>
<name>A0A5C3NT24_9APHY</name>
<sequence>MAAHDDALAILNGDGVVWPVPKAPSTTSCRDDKAPVALIRVPPPLAARGGGHTADTAASTTHSPYVPESTQLTSIFAKLMAVIRNNAPPHSYSFTLSPIPGPAAAAASPTPSAVTRFERRSERVEGYGNHQAL</sequence>
<reference evidence="2 3" key="1">
    <citation type="journal article" date="2019" name="Nat. Ecol. Evol.">
        <title>Megaphylogeny resolves global patterns of mushroom evolution.</title>
        <authorList>
            <person name="Varga T."/>
            <person name="Krizsan K."/>
            <person name="Foldi C."/>
            <person name="Dima B."/>
            <person name="Sanchez-Garcia M."/>
            <person name="Sanchez-Ramirez S."/>
            <person name="Szollosi G.J."/>
            <person name="Szarkandi J.G."/>
            <person name="Papp V."/>
            <person name="Albert L."/>
            <person name="Andreopoulos W."/>
            <person name="Angelini C."/>
            <person name="Antonin V."/>
            <person name="Barry K.W."/>
            <person name="Bougher N.L."/>
            <person name="Buchanan P."/>
            <person name="Buyck B."/>
            <person name="Bense V."/>
            <person name="Catcheside P."/>
            <person name="Chovatia M."/>
            <person name="Cooper J."/>
            <person name="Damon W."/>
            <person name="Desjardin D."/>
            <person name="Finy P."/>
            <person name="Geml J."/>
            <person name="Haridas S."/>
            <person name="Hughes K."/>
            <person name="Justo A."/>
            <person name="Karasinski D."/>
            <person name="Kautmanova I."/>
            <person name="Kiss B."/>
            <person name="Kocsube S."/>
            <person name="Kotiranta H."/>
            <person name="LaButti K.M."/>
            <person name="Lechner B.E."/>
            <person name="Liimatainen K."/>
            <person name="Lipzen A."/>
            <person name="Lukacs Z."/>
            <person name="Mihaltcheva S."/>
            <person name="Morgado L.N."/>
            <person name="Niskanen T."/>
            <person name="Noordeloos M.E."/>
            <person name="Ohm R.A."/>
            <person name="Ortiz-Santana B."/>
            <person name="Ovrebo C."/>
            <person name="Racz N."/>
            <person name="Riley R."/>
            <person name="Savchenko A."/>
            <person name="Shiryaev A."/>
            <person name="Soop K."/>
            <person name="Spirin V."/>
            <person name="Szebenyi C."/>
            <person name="Tomsovsky M."/>
            <person name="Tulloss R.E."/>
            <person name="Uehling J."/>
            <person name="Grigoriev I.V."/>
            <person name="Vagvolgyi C."/>
            <person name="Papp T."/>
            <person name="Martin F.M."/>
            <person name="Miettinen O."/>
            <person name="Hibbett D.S."/>
            <person name="Nagy L.G."/>
        </authorList>
    </citation>
    <scope>NUCLEOTIDE SEQUENCE [LARGE SCALE GENOMIC DNA]</scope>
    <source>
        <strain evidence="2 3">HHB13444</strain>
    </source>
</reference>
<organism evidence="2 3">
    <name type="scientific">Polyporus arcularius HHB13444</name>
    <dbReference type="NCBI Taxonomy" id="1314778"/>
    <lineage>
        <taxon>Eukaryota</taxon>
        <taxon>Fungi</taxon>
        <taxon>Dikarya</taxon>
        <taxon>Basidiomycota</taxon>
        <taxon>Agaricomycotina</taxon>
        <taxon>Agaricomycetes</taxon>
        <taxon>Polyporales</taxon>
        <taxon>Polyporaceae</taxon>
        <taxon>Polyporus</taxon>
    </lineage>
</organism>
<evidence type="ECO:0000313" key="2">
    <source>
        <dbReference type="EMBL" id="TFK80475.1"/>
    </source>
</evidence>